<evidence type="ECO:0000313" key="1">
    <source>
        <dbReference type="EMBL" id="CAB4159806.1"/>
    </source>
</evidence>
<gene>
    <name evidence="1" type="ORF">UFOVP726_34</name>
</gene>
<organism evidence="1">
    <name type="scientific">uncultured Caudovirales phage</name>
    <dbReference type="NCBI Taxonomy" id="2100421"/>
    <lineage>
        <taxon>Viruses</taxon>
        <taxon>Duplodnaviria</taxon>
        <taxon>Heunggongvirae</taxon>
        <taxon>Uroviricota</taxon>
        <taxon>Caudoviricetes</taxon>
        <taxon>Peduoviridae</taxon>
        <taxon>Maltschvirus</taxon>
        <taxon>Maltschvirus maltsch</taxon>
    </lineage>
</organism>
<protein>
    <submittedName>
        <fullName evidence="1">Uncharacterized protein</fullName>
    </submittedName>
</protein>
<sequence>MSTAAAHLPRRVWIIQPARPDPLLERAQRLWPDSERNQREWLRAVGVVRRTSGGWLLDKPQQRQP</sequence>
<dbReference type="EMBL" id="LR796695">
    <property type="protein sequence ID" value="CAB4159806.1"/>
    <property type="molecule type" value="Genomic_DNA"/>
</dbReference>
<name>A0A6J5NPV3_9CAUD</name>
<proteinExistence type="predicted"/>
<accession>A0A6J5NPV3</accession>
<reference evidence="1" key="1">
    <citation type="submission" date="2020-04" db="EMBL/GenBank/DDBJ databases">
        <authorList>
            <person name="Chiriac C."/>
            <person name="Salcher M."/>
            <person name="Ghai R."/>
            <person name="Kavagutti S V."/>
        </authorList>
    </citation>
    <scope>NUCLEOTIDE SEQUENCE</scope>
</reference>